<dbReference type="Proteomes" id="UP000317572">
    <property type="component" value="Plasmid p1-159"/>
</dbReference>
<keyword evidence="1" id="KW-0614">Plasmid</keyword>
<geneLocation type="plasmid" evidence="1 2">
    <name>p1-159</name>
</geneLocation>
<dbReference type="Pfam" id="PF18807">
    <property type="entry name" value="TTc_toxin_rep"/>
    <property type="match status" value="1"/>
</dbReference>
<evidence type="ECO:0000313" key="2">
    <source>
        <dbReference type="Proteomes" id="UP000317572"/>
    </source>
</evidence>
<gene>
    <name evidence="1" type="ORF">EGO53_28275</name>
</gene>
<accession>A0A515D5L3</accession>
<dbReference type="InterPro" id="IPR050708">
    <property type="entry name" value="T6SS_VgrG/RHS"/>
</dbReference>
<dbReference type="InterPro" id="IPR041508">
    <property type="entry name" value="TcC-like_repeat"/>
</dbReference>
<evidence type="ECO:0000313" key="1">
    <source>
        <dbReference type="EMBL" id="QDL35694.1"/>
    </source>
</evidence>
<dbReference type="InterPro" id="IPR022385">
    <property type="entry name" value="Rhs_assc_core"/>
</dbReference>
<dbReference type="NCBIfam" id="TIGR03696">
    <property type="entry name" value="Rhs_assc_core"/>
    <property type="match status" value="1"/>
</dbReference>
<reference evidence="1 2" key="1">
    <citation type="submission" date="2018-11" db="EMBL/GenBank/DDBJ databases">
        <title>The first complete genome of Serratia liquefaciens isolated from metalophyte plant revel distinctness adaptive mechanisms in an extreme habitat.</title>
        <authorList>
            <person name="Caneschi W.L."/>
            <person name="Sanchez A.B."/>
            <person name="Felestrino E.B."/>
            <person name="Assis R.A.B."/>
            <person name="Lemes C.G.C."/>
            <person name="Cordeiro I.F."/>
            <person name="Fonseca N.P."/>
            <person name="Villa M."/>
            <person name="Vieira I.T."/>
            <person name="Moraes L.A."/>
            <person name="Kamino L.H.Y."/>
            <person name="do Carmo F."/>
            <person name="Garcia C.M."/>
            <person name="Almeida N.F."/>
            <person name="Silva R.S."/>
            <person name="Ferro J.A."/>
            <person name="Ferro M.I.T."/>
            <person name="Varani A.M."/>
            <person name="Ferreira R.M."/>
            <person name="dos Santos V.L."/>
            <person name="Silva U.C."/>
            <person name="Setubal J.C."/>
            <person name="Moreira L.M."/>
        </authorList>
    </citation>
    <scope>NUCLEOTIDE SEQUENCE [LARGE SCALE GENOMIC DNA]</scope>
    <source>
        <strain evidence="1 2">FG3</strain>
        <plasmid evidence="1 2">p1-159</plasmid>
    </source>
</reference>
<dbReference type="PANTHER" id="PTHR32305">
    <property type="match status" value="1"/>
</dbReference>
<name>A0A515D5L3_SERLI</name>
<dbReference type="Gene3D" id="2.180.10.10">
    <property type="entry name" value="RHS repeat-associated core"/>
    <property type="match status" value="1"/>
</dbReference>
<dbReference type="EMBL" id="CP033894">
    <property type="protein sequence ID" value="QDL35694.1"/>
    <property type="molecule type" value="Genomic_DNA"/>
</dbReference>
<protein>
    <submittedName>
        <fullName evidence="1">RHS repeat protein</fullName>
    </submittedName>
</protein>
<proteinExistence type="predicted"/>
<sequence length="982" mass="108879">MSTSLFSNTPSVIVLDNRGLTVRDLAYHRHPDTPEVTSERITRHRYDARGFLTQSADPRLHDAGLANFSYRTDLAGSVLRLQSVDSGTIITLNDAAGRPFIAVSNISTAGDGTEDRSQAVTRTWQYENASLPGRPLSITEQVTGEAARITERFVYAGNTAEEKALNLAGACVSHYDTAGLAQTDSVALTGVPLSVTRRLLKDADNPDVAADWQGTDASVWNDLLDGEAYTALTTADATGAVLTTTDAKGNLQRVAYDVAGLLSGSWLTLKGGKEQTIVASLAYSAAGQKLRELHGNGVVTTYTYEAETQRLTGIKTERPAGHASGARVLQDLRYGYDPVGNVLSVRNDAEETRFWRNQKVVPESTYAYDSLYQLARATGREMANAGKQGSSSPAATVPLPADGSAYTNYTRTYSYDSAGNLTQIRHSAPTTNNTYTTNVTISDRSNRGVLSPLTEKPAEVDALFTASGQQTQLLPGQYLTWTPRNELLKVTPVVRDRSTDDSESYRYDGGSQRILKVRAQKTGNSMQMQRVVYLPELELRTTSAGDKETENLHAITIGEAGRAQVRMLHWESGRPAEITGDQLRYSYDNLTGSSGLELDGDGNIISMEEYYPYGGTAVWTARSAVEADYKTVRYSGKERDATGLYYYGYRYYQPWAGRWLSADPAGTVDGLNLFRMVRNNPGTLRDPLGLASDDEHLIDKSYKRMSTGEHWQRYKSYTNRAFDNKKNFDKVVKSIGESEKNKLRTVLSSPEGSGFYNYFNSLPVTLLHFTNIDLDINNEVRLLSRKQLKKNKVKFNKENTSSQDIKNLSTDDFVFTSLMLGENGKSKSRFGSIRYAMNLSSLSDNKYVINGHLAMNDTLCYSNRVPNDDYKSGAIKRLRETFSRKDTDALVNEVLADHAIETVFSYDDFMERLSYKMLNTAFNLNTLSTSGRNEILSINSSEGADHMLSLLFRPQFLIPVKLTTNHFTKGYSFSGRMFTEHK</sequence>
<organism evidence="1 2">
    <name type="scientific">Serratia liquefaciens</name>
    <dbReference type="NCBI Taxonomy" id="614"/>
    <lineage>
        <taxon>Bacteria</taxon>
        <taxon>Pseudomonadati</taxon>
        <taxon>Pseudomonadota</taxon>
        <taxon>Gammaproteobacteria</taxon>
        <taxon>Enterobacterales</taxon>
        <taxon>Yersiniaceae</taxon>
        <taxon>Serratia</taxon>
    </lineage>
</organism>
<dbReference type="PANTHER" id="PTHR32305:SF15">
    <property type="entry name" value="PROTEIN RHSA-RELATED"/>
    <property type="match status" value="1"/>
</dbReference>
<dbReference type="AlphaFoldDB" id="A0A515D5L3"/>